<evidence type="ECO:0000256" key="2">
    <source>
        <dbReference type="SAM" id="Phobius"/>
    </source>
</evidence>
<evidence type="ECO:0000313" key="3">
    <source>
        <dbReference type="EMBL" id="KAK3351457.1"/>
    </source>
</evidence>
<keyword evidence="4" id="KW-1185">Reference proteome</keyword>
<dbReference type="AlphaFoldDB" id="A0AAE0MUG5"/>
<evidence type="ECO:0000313" key="4">
    <source>
        <dbReference type="Proteomes" id="UP001278500"/>
    </source>
</evidence>
<accession>A0AAE0MUG5</accession>
<dbReference type="Proteomes" id="UP001278500">
    <property type="component" value="Unassembled WGS sequence"/>
</dbReference>
<feature type="transmembrane region" description="Helical" evidence="2">
    <location>
        <begin position="34"/>
        <end position="52"/>
    </location>
</feature>
<comment type="caution">
    <text evidence="3">The sequence shown here is derived from an EMBL/GenBank/DDBJ whole genome shotgun (WGS) entry which is preliminary data.</text>
</comment>
<keyword evidence="2" id="KW-1133">Transmembrane helix</keyword>
<reference evidence="3" key="2">
    <citation type="submission" date="2023-06" db="EMBL/GenBank/DDBJ databases">
        <authorList>
            <consortium name="Lawrence Berkeley National Laboratory"/>
            <person name="Haridas S."/>
            <person name="Hensen N."/>
            <person name="Bonometti L."/>
            <person name="Westerberg I."/>
            <person name="Brannstrom I.O."/>
            <person name="Guillou S."/>
            <person name="Cros-Aarteil S."/>
            <person name="Calhoun S."/>
            <person name="Kuo A."/>
            <person name="Mondo S."/>
            <person name="Pangilinan J."/>
            <person name="Riley R."/>
            <person name="Labutti K."/>
            <person name="Andreopoulos B."/>
            <person name="Lipzen A."/>
            <person name="Chen C."/>
            <person name="Yanf M."/>
            <person name="Daum C."/>
            <person name="Ng V."/>
            <person name="Clum A."/>
            <person name="Steindorff A."/>
            <person name="Ohm R."/>
            <person name="Martin F."/>
            <person name="Silar P."/>
            <person name="Natvig D."/>
            <person name="Lalanne C."/>
            <person name="Gautier V."/>
            <person name="Ament-Velasquez S.L."/>
            <person name="Kruys A."/>
            <person name="Hutchinson M.I."/>
            <person name="Powell A.J."/>
            <person name="Barry K."/>
            <person name="Miller A.N."/>
            <person name="Grigoriev I.V."/>
            <person name="Debuchy R."/>
            <person name="Gladieux P."/>
            <person name="Thoren M.H."/>
            <person name="Johannesson H."/>
        </authorList>
    </citation>
    <scope>NUCLEOTIDE SEQUENCE</scope>
    <source>
        <strain evidence="3">CBS 560.94</strain>
    </source>
</reference>
<name>A0AAE0MUG5_9PEZI</name>
<evidence type="ECO:0000256" key="1">
    <source>
        <dbReference type="SAM" id="MobiDB-lite"/>
    </source>
</evidence>
<proteinExistence type="predicted"/>
<feature type="compositionally biased region" description="Low complexity" evidence="1">
    <location>
        <begin position="156"/>
        <end position="170"/>
    </location>
</feature>
<reference evidence="3" key="1">
    <citation type="journal article" date="2023" name="Mol. Phylogenet. Evol.">
        <title>Genome-scale phylogeny and comparative genomics of the fungal order Sordariales.</title>
        <authorList>
            <person name="Hensen N."/>
            <person name="Bonometti L."/>
            <person name="Westerberg I."/>
            <person name="Brannstrom I.O."/>
            <person name="Guillou S."/>
            <person name="Cros-Aarteil S."/>
            <person name="Calhoun S."/>
            <person name="Haridas S."/>
            <person name="Kuo A."/>
            <person name="Mondo S."/>
            <person name="Pangilinan J."/>
            <person name="Riley R."/>
            <person name="LaButti K."/>
            <person name="Andreopoulos B."/>
            <person name="Lipzen A."/>
            <person name="Chen C."/>
            <person name="Yan M."/>
            <person name="Daum C."/>
            <person name="Ng V."/>
            <person name="Clum A."/>
            <person name="Steindorff A."/>
            <person name="Ohm R.A."/>
            <person name="Martin F."/>
            <person name="Silar P."/>
            <person name="Natvig D.O."/>
            <person name="Lalanne C."/>
            <person name="Gautier V."/>
            <person name="Ament-Velasquez S.L."/>
            <person name="Kruys A."/>
            <person name="Hutchinson M.I."/>
            <person name="Powell A.J."/>
            <person name="Barry K."/>
            <person name="Miller A.N."/>
            <person name="Grigoriev I.V."/>
            <person name="Debuchy R."/>
            <person name="Gladieux P."/>
            <person name="Hiltunen Thoren M."/>
            <person name="Johannesson H."/>
        </authorList>
    </citation>
    <scope>NUCLEOTIDE SEQUENCE</scope>
    <source>
        <strain evidence="3">CBS 560.94</strain>
    </source>
</reference>
<organism evidence="3 4">
    <name type="scientific">Neurospora tetraspora</name>
    <dbReference type="NCBI Taxonomy" id="94610"/>
    <lineage>
        <taxon>Eukaryota</taxon>
        <taxon>Fungi</taxon>
        <taxon>Dikarya</taxon>
        <taxon>Ascomycota</taxon>
        <taxon>Pezizomycotina</taxon>
        <taxon>Sordariomycetes</taxon>
        <taxon>Sordariomycetidae</taxon>
        <taxon>Sordariales</taxon>
        <taxon>Sordariaceae</taxon>
        <taxon>Neurospora</taxon>
    </lineage>
</organism>
<protein>
    <submittedName>
        <fullName evidence="3">Uncharacterized protein</fullName>
    </submittedName>
</protein>
<gene>
    <name evidence="3" type="ORF">B0H65DRAFT_118553</name>
</gene>
<sequence length="231" mass="25518">MHARYNGGHRWLGLTWIFVEHGGRLAITQEINDIFFIFYFIFLALPVVQPLFSSRQEVTPSFSNGAIPTNAVSWPCVRGFSPTHLRMPARAAAGYCVSSFSSPHHVWKIYLSLPMRCPTLAYIHVAAKHVHTPLSMVSHGVDLACHSLSASRDRQSPSQQASQSLASLAPSIPPEGREAVPTFRTGSRRESPGPVASCRGNLEGRDEFKKQSPTSIYSEEKSHHNSLAALR</sequence>
<dbReference type="RefSeq" id="XP_062684752.1">
    <property type="nucleotide sequence ID" value="XM_062820689.1"/>
</dbReference>
<keyword evidence="2" id="KW-0812">Transmembrane</keyword>
<dbReference type="EMBL" id="JAUEPP010000002">
    <property type="protein sequence ID" value="KAK3351457.1"/>
    <property type="molecule type" value="Genomic_DNA"/>
</dbReference>
<feature type="region of interest" description="Disordered" evidence="1">
    <location>
        <begin position="149"/>
        <end position="231"/>
    </location>
</feature>
<keyword evidence="2" id="KW-0472">Membrane</keyword>
<dbReference type="GeneID" id="87857843"/>